<comment type="caution">
    <text evidence="1">The sequence shown here is derived from an EMBL/GenBank/DDBJ whole genome shotgun (WGS) entry which is preliminary data.</text>
</comment>
<evidence type="ECO:0000313" key="2">
    <source>
        <dbReference type="Proteomes" id="UP001162164"/>
    </source>
</evidence>
<dbReference type="Proteomes" id="UP001162164">
    <property type="component" value="Unassembled WGS sequence"/>
</dbReference>
<protein>
    <submittedName>
        <fullName evidence="1">Uncharacterized protein</fullName>
    </submittedName>
</protein>
<reference evidence="1" key="1">
    <citation type="journal article" date="2023" name="Insect Mol. Biol.">
        <title>Genome sequencing provides insights into the evolution of gene families encoding plant cell wall-degrading enzymes in longhorned beetles.</title>
        <authorList>
            <person name="Shin N.R."/>
            <person name="Okamura Y."/>
            <person name="Kirsch R."/>
            <person name="Pauchet Y."/>
        </authorList>
    </citation>
    <scope>NUCLEOTIDE SEQUENCE</scope>
    <source>
        <strain evidence="1">MMC_N1</strain>
    </source>
</reference>
<organism evidence="1 2">
    <name type="scientific">Molorchus minor</name>
    <dbReference type="NCBI Taxonomy" id="1323400"/>
    <lineage>
        <taxon>Eukaryota</taxon>
        <taxon>Metazoa</taxon>
        <taxon>Ecdysozoa</taxon>
        <taxon>Arthropoda</taxon>
        <taxon>Hexapoda</taxon>
        <taxon>Insecta</taxon>
        <taxon>Pterygota</taxon>
        <taxon>Neoptera</taxon>
        <taxon>Endopterygota</taxon>
        <taxon>Coleoptera</taxon>
        <taxon>Polyphaga</taxon>
        <taxon>Cucujiformia</taxon>
        <taxon>Chrysomeloidea</taxon>
        <taxon>Cerambycidae</taxon>
        <taxon>Lamiinae</taxon>
        <taxon>Monochamini</taxon>
        <taxon>Molorchus</taxon>
    </lineage>
</organism>
<keyword evidence="2" id="KW-1185">Reference proteome</keyword>
<proteinExistence type="predicted"/>
<accession>A0ABQ9IVS3</accession>
<gene>
    <name evidence="1" type="ORF">NQ317_002757</name>
</gene>
<evidence type="ECO:0000313" key="1">
    <source>
        <dbReference type="EMBL" id="KAJ8967000.1"/>
    </source>
</evidence>
<name>A0ABQ9IVS3_9CUCU</name>
<sequence>MGSFQEAALIIFPSTPIKNTKDGMKRWLRRAKKRDHVPKNTAGQRRRQLVDRVCRYYTPSTYRDGSQKIKIFQQGDPIRNGFLVPGFLSFPAHTCAVVTPAG</sequence>
<dbReference type="EMBL" id="JAPWTJ010002255">
    <property type="protein sequence ID" value="KAJ8967000.1"/>
    <property type="molecule type" value="Genomic_DNA"/>
</dbReference>